<dbReference type="EMBL" id="CP011770">
    <property type="protein sequence ID" value="AKM09705.1"/>
    <property type="molecule type" value="Genomic_DNA"/>
</dbReference>
<dbReference type="PANTHER" id="PTHR41339:SF1">
    <property type="entry name" value="SECRETED PROTEIN"/>
    <property type="match status" value="1"/>
</dbReference>
<evidence type="ECO:0000313" key="2">
    <source>
        <dbReference type="EMBL" id="AKM09705.1"/>
    </source>
</evidence>
<dbReference type="PATRIC" id="fig|1348774.3.peg.1354"/>
<reference evidence="2 3" key="1">
    <citation type="submission" date="2015-06" db="EMBL/GenBank/DDBJ databases">
        <authorList>
            <person name="Zeng Y."/>
            <person name="Huang Y."/>
        </authorList>
    </citation>
    <scope>NUCLEOTIDE SEQUENCE [LARGE SCALE GENOMIC DNA]</scope>
    <source>
        <strain evidence="2 3">PQ-2</strain>
    </source>
</reference>
<name>A0A0G3XDT8_9SPHN</name>
<proteinExistence type="predicted"/>
<accession>A0A0G3XDT8</accession>
<evidence type="ECO:0000313" key="3">
    <source>
        <dbReference type="Proteomes" id="UP000035287"/>
    </source>
</evidence>
<dbReference type="Proteomes" id="UP000035287">
    <property type="component" value="Chromosome"/>
</dbReference>
<dbReference type="STRING" id="1348774.AB433_06475"/>
<feature type="region of interest" description="Disordered" evidence="1">
    <location>
        <begin position="33"/>
        <end position="63"/>
    </location>
</feature>
<feature type="compositionally biased region" description="Low complexity" evidence="1">
    <location>
        <begin position="44"/>
        <end position="62"/>
    </location>
</feature>
<evidence type="ECO:0000256" key="1">
    <source>
        <dbReference type="SAM" id="MobiDB-lite"/>
    </source>
</evidence>
<dbReference type="PANTHER" id="PTHR41339">
    <property type="entry name" value="LIPL48"/>
    <property type="match status" value="1"/>
</dbReference>
<dbReference type="RefSeq" id="WP_047820391.1">
    <property type="nucleotide sequence ID" value="NZ_JACIEL010000012.1"/>
</dbReference>
<gene>
    <name evidence="2" type="ORF">AB433_06475</name>
</gene>
<organism evidence="2 3">
    <name type="scientific">Croceicoccus naphthovorans</name>
    <dbReference type="NCBI Taxonomy" id="1348774"/>
    <lineage>
        <taxon>Bacteria</taxon>
        <taxon>Pseudomonadati</taxon>
        <taxon>Pseudomonadota</taxon>
        <taxon>Alphaproteobacteria</taxon>
        <taxon>Sphingomonadales</taxon>
        <taxon>Erythrobacteraceae</taxon>
        <taxon>Croceicoccus</taxon>
    </lineage>
</organism>
<dbReference type="AlphaFoldDB" id="A0A0G3XDT8"/>
<sequence>MTNLHRSLVIGCSVLALAGCGGGDKIVSPGTGGDIIINNPTPAPTGGTPTPSPTASVTPAGSCPTLTGVTDDGLISGPTGTYRVCLLPNQINASMDLPYVPGLLYAIDGRVDIGSDGGAAPDNSDGLTDTNVTLGIDPGVIVFAKTGRSFLLVNRGNKINAVGTSTRPIVFTSRQNVIGTATASSEGQWGGVIVSGRAPVVDCAETLATPGTVDCQRQIEGEDQPALFGGATVDDNSGTMSYVQIRYSGFVLGEGSELQSLTTGGTGTGTKFDHIMSYNSSDDGMEFFGGYVGMKYVVVAGQGDDAIDIDTGAHAGLQHVIVVERPGVGNSMSEIDSSNGLVDATPRTDVRISNATFVGNSAFPDGAGLYVRGGADYWLTNSIVVSPQDECVLLRDNATVQTTGPDERGPVVFNSVAMQCGGDGAFSDARSLGDEGLAEFNKDSNNDASATDLLMATFFNTANANSYAAFNTANLETSFFFAFDDTDHIGAVKDATDNWYEGWTCSSSYIDLGNNVGSCASLPVY</sequence>
<dbReference type="PROSITE" id="PS51257">
    <property type="entry name" value="PROKAR_LIPOPROTEIN"/>
    <property type="match status" value="1"/>
</dbReference>
<evidence type="ECO:0008006" key="4">
    <source>
        <dbReference type="Google" id="ProtNLM"/>
    </source>
</evidence>
<dbReference type="OrthoDB" id="237393at2"/>
<protein>
    <recommendedName>
        <fullName evidence="4">Lipoprotein</fullName>
    </recommendedName>
</protein>
<keyword evidence="3" id="KW-1185">Reference proteome</keyword>
<dbReference type="KEGG" id="cna:AB433_06475"/>